<gene>
    <name evidence="10" type="ORF">Cadr_000023828</name>
</gene>
<dbReference type="Proteomes" id="UP000299084">
    <property type="component" value="Unassembled WGS sequence"/>
</dbReference>
<comment type="caution">
    <text evidence="10">The sequence shown here is derived from an EMBL/GenBank/DDBJ whole genome shotgun (WGS) entry which is preliminary data.</text>
</comment>
<evidence type="ECO:0000256" key="1">
    <source>
        <dbReference type="ARBA" id="ARBA00004479"/>
    </source>
</evidence>
<dbReference type="PANTHER" id="PTHR23220:SF118">
    <property type="entry name" value="INTEGRIN ALPHA-X"/>
    <property type="match status" value="1"/>
</dbReference>
<dbReference type="PANTHER" id="PTHR23220">
    <property type="entry name" value="INTEGRIN ALPHA"/>
    <property type="match status" value="1"/>
</dbReference>
<keyword evidence="6" id="KW-0675">Receptor</keyword>
<evidence type="ECO:0000259" key="9">
    <source>
        <dbReference type="Pfam" id="PF21520"/>
    </source>
</evidence>
<evidence type="ECO:0000313" key="11">
    <source>
        <dbReference type="Proteomes" id="UP000299084"/>
    </source>
</evidence>
<evidence type="ECO:0000256" key="4">
    <source>
        <dbReference type="ARBA" id="ARBA00023037"/>
    </source>
</evidence>
<dbReference type="Gene3D" id="2.60.40.1530">
    <property type="entry name" value="ntegrin, alpha v. Chain A, domain 4"/>
    <property type="match status" value="1"/>
</dbReference>
<dbReference type="GO" id="GO:0005178">
    <property type="term" value="F:integrin binding"/>
    <property type="evidence" value="ECO:0007669"/>
    <property type="project" value="TreeGrafter"/>
</dbReference>
<dbReference type="GO" id="GO:0033627">
    <property type="term" value="P:cell adhesion mediated by integrin"/>
    <property type="evidence" value="ECO:0007669"/>
    <property type="project" value="TreeGrafter"/>
</dbReference>
<sequence length="214" mass="24199">MQVNNLGQRDLPAIIDFSVPVKLNRVAVWKDVEVFHPQVLKTCVWNPFIQCSSERIVHRESDFLTHFWKNPVLDCSIADCLRFRCDIPSFGVQEELDFILKGNLSFDWVSQTLQKKVVVVSVAEITFDRSVYSQLPGQEAFLRAQTELVLEKYEVHNPGPIIVGSTVGGLLLLALITAVLYKVGFFKRQYKEMMEEANGQTVPENGTADPQAAQ</sequence>
<dbReference type="GO" id="GO:0007160">
    <property type="term" value="P:cell-matrix adhesion"/>
    <property type="evidence" value="ECO:0007669"/>
    <property type="project" value="TreeGrafter"/>
</dbReference>
<dbReference type="GO" id="GO:0098609">
    <property type="term" value="P:cell-cell adhesion"/>
    <property type="evidence" value="ECO:0007669"/>
    <property type="project" value="TreeGrafter"/>
</dbReference>
<dbReference type="PROSITE" id="PS00242">
    <property type="entry name" value="INTEGRIN_ALPHA"/>
    <property type="match status" value="1"/>
</dbReference>
<evidence type="ECO:0000256" key="6">
    <source>
        <dbReference type="ARBA" id="ARBA00023170"/>
    </source>
</evidence>
<feature type="domain" description="Integrin alpha-X-like third Ig-like" evidence="9">
    <location>
        <begin position="2"/>
        <end position="154"/>
    </location>
</feature>
<protein>
    <submittedName>
        <fullName evidence="10">Integrin alpha-X</fullName>
    </submittedName>
</protein>
<dbReference type="GO" id="GO:0008305">
    <property type="term" value="C:integrin complex"/>
    <property type="evidence" value="ECO:0007669"/>
    <property type="project" value="TreeGrafter"/>
</dbReference>
<dbReference type="AlphaFoldDB" id="A0A5N4CXD9"/>
<dbReference type="Pfam" id="PF21520">
    <property type="entry name" value="ITGAX-like_Ig_3"/>
    <property type="match status" value="1"/>
</dbReference>
<keyword evidence="8" id="KW-1133">Transmembrane helix</keyword>
<dbReference type="Pfam" id="PF00357">
    <property type="entry name" value="Integrin_alpha"/>
    <property type="match status" value="1"/>
</dbReference>
<keyword evidence="7" id="KW-0325">Glycoprotein</keyword>
<keyword evidence="3" id="KW-0130">Cell adhesion</keyword>
<accession>A0A5N4CXD9</accession>
<dbReference type="Gene3D" id="1.20.5.930">
    <property type="entry name" value="Bicelle-embedded integrin alpha(iib) transmembrane segment"/>
    <property type="match status" value="1"/>
</dbReference>
<name>A0A5N4CXD9_CAMDR</name>
<proteinExistence type="inferred from homology"/>
<keyword evidence="8" id="KW-0812">Transmembrane</keyword>
<keyword evidence="5 8" id="KW-0472">Membrane</keyword>
<evidence type="ECO:0000256" key="3">
    <source>
        <dbReference type="ARBA" id="ARBA00022889"/>
    </source>
</evidence>
<comment type="subcellular location">
    <subcellularLocation>
        <location evidence="1">Membrane</location>
        <topology evidence="1">Single-pass type I membrane protein</topology>
    </subcellularLocation>
</comment>
<evidence type="ECO:0000256" key="7">
    <source>
        <dbReference type="ARBA" id="ARBA00023180"/>
    </source>
</evidence>
<dbReference type="InterPro" id="IPR032695">
    <property type="entry name" value="Integrin_dom_sf"/>
</dbReference>
<dbReference type="GO" id="GO:0009897">
    <property type="term" value="C:external side of plasma membrane"/>
    <property type="evidence" value="ECO:0007669"/>
    <property type="project" value="TreeGrafter"/>
</dbReference>
<dbReference type="GO" id="GO:0007229">
    <property type="term" value="P:integrin-mediated signaling pathway"/>
    <property type="evidence" value="ECO:0007669"/>
    <property type="project" value="UniProtKB-KW"/>
</dbReference>
<dbReference type="FunFam" id="1.20.5.930:FF:000004">
    <property type="entry name" value="Integrin subunit alpha M"/>
    <property type="match status" value="1"/>
</dbReference>
<evidence type="ECO:0000256" key="2">
    <source>
        <dbReference type="ARBA" id="ARBA00008054"/>
    </source>
</evidence>
<reference evidence="10 11" key="1">
    <citation type="journal article" date="2019" name="Mol. Ecol. Resour.">
        <title>Improving Illumina assemblies with Hi-C and long reads: an example with the North African dromedary.</title>
        <authorList>
            <person name="Elbers J.P."/>
            <person name="Rogers M.F."/>
            <person name="Perelman P.L."/>
            <person name="Proskuryakova A.A."/>
            <person name="Serdyukova N.A."/>
            <person name="Johnson W.E."/>
            <person name="Horin P."/>
            <person name="Corander J."/>
            <person name="Murphy D."/>
            <person name="Burger P.A."/>
        </authorList>
    </citation>
    <scope>NUCLEOTIDE SEQUENCE [LARGE SCALE GENOMIC DNA]</scope>
    <source>
        <strain evidence="10">Drom800</strain>
        <tissue evidence="10">Blood</tissue>
    </source>
</reference>
<evidence type="ECO:0000313" key="10">
    <source>
        <dbReference type="EMBL" id="KAB1263497.1"/>
    </source>
</evidence>
<feature type="transmembrane region" description="Helical" evidence="8">
    <location>
        <begin position="161"/>
        <end position="181"/>
    </location>
</feature>
<keyword evidence="11" id="KW-1185">Reference proteome</keyword>
<dbReference type="SUPFAM" id="SSF69179">
    <property type="entry name" value="Integrin domains"/>
    <property type="match status" value="1"/>
</dbReference>
<comment type="similarity">
    <text evidence="2">Belongs to the integrin alpha chain family.</text>
</comment>
<keyword evidence="4 10" id="KW-0401">Integrin</keyword>
<organism evidence="10 11">
    <name type="scientific">Camelus dromedarius</name>
    <name type="common">Dromedary</name>
    <name type="synonym">Arabian camel</name>
    <dbReference type="NCBI Taxonomy" id="9838"/>
    <lineage>
        <taxon>Eukaryota</taxon>
        <taxon>Metazoa</taxon>
        <taxon>Chordata</taxon>
        <taxon>Craniata</taxon>
        <taxon>Vertebrata</taxon>
        <taxon>Euteleostomi</taxon>
        <taxon>Mammalia</taxon>
        <taxon>Eutheria</taxon>
        <taxon>Laurasiatheria</taxon>
        <taxon>Artiodactyla</taxon>
        <taxon>Tylopoda</taxon>
        <taxon>Camelidae</taxon>
        <taxon>Camelus</taxon>
    </lineage>
</organism>
<evidence type="ECO:0000256" key="8">
    <source>
        <dbReference type="SAM" id="Phobius"/>
    </source>
</evidence>
<dbReference type="InterPro" id="IPR048633">
    <property type="entry name" value="ITGAX-like_Ig_3"/>
</dbReference>
<dbReference type="EMBL" id="JWIN03000018">
    <property type="protein sequence ID" value="KAB1263497.1"/>
    <property type="molecule type" value="Genomic_DNA"/>
</dbReference>
<dbReference type="InterPro" id="IPR018184">
    <property type="entry name" value="Integrin_alpha_C_CS"/>
</dbReference>
<evidence type="ECO:0000256" key="5">
    <source>
        <dbReference type="ARBA" id="ARBA00023136"/>
    </source>
</evidence>